<gene>
    <name evidence="2" type="ORF">IAA22_01490</name>
</gene>
<protein>
    <submittedName>
        <fullName evidence="2">Uncharacterized protein</fullName>
    </submittedName>
</protein>
<feature type="transmembrane region" description="Helical" evidence="1">
    <location>
        <begin position="102"/>
        <end position="121"/>
    </location>
</feature>
<proteinExistence type="predicted"/>
<dbReference type="Proteomes" id="UP000824029">
    <property type="component" value="Unassembled WGS sequence"/>
</dbReference>
<accession>A0A9D2INN8</accession>
<comment type="caution">
    <text evidence="2">The sequence shown here is derived from an EMBL/GenBank/DDBJ whole genome shotgun (WGS) entry which is preliminary data.</text>
</comment>
<reference evidence="2" key="1">
    <citation type="journal article" date="2021" name="PeerJ">
        <title>Extensive microbial diversity within the chicken gut microbiome revealed by metagenomics and culture.</title>
        <authorList>
            <person name="Gilroy R."/>
            <person name="Ravi A."/>
            <person name="Getino M."/>
            <person name="Pursley I."/>
            <person name="Horton D.L."/>
            <person name="Alikhan N.F."/>
            <person name="Baker D."/>
            <person name="Gharbi K."/>
            <person name="Hall N."/>
            <person name="Watson M."/>
            <person name="Adriaenssens E.M."/>
            <person name="Foster-Nyarko E."/>
            <person name="Jarju S."/>
            <person name="Secka A."/>
            <person name="Antonio M."/>
            <person name="Oren A."/>
            <person name="Chaudhuri R.R."/>
            <person name="La Ragione R."/>
            <person name="Hildebrand F."/>
            <person name="Pallen M.J."/>
        </authorList>
    </citation>
    <scope>NUCLEOTIDE SEQUENCE</scope>
    <source>
        <strain evidence="2">ChiHecolR3B27-1887</strain>
    </source>
</reference>
<sequence>MADDFSEWASDAPLRTPDGFSEVVTAAGVAVSAIERNEMLSYASKTFVGVHEPLQRRILDGYQSAKRLQLLGMGGYVVVALVALGIVLALPLEMAADLRATVWAAIAALAFIVFIPVWVLLCNHVLVPDWNTYATWYRRRDRKGLGFADLYEVLGMTYPLARG</sequence>
<keyword evidence="1" id="KW-0812">Transmembrane</keyword>
<organism evidence="2 3">
    <name type="scientific">Candidatus Olsenella stercoravium</name>
    <dbReference type="NCBI Taxonomy" id="2838713"/>
    <lineage>
        <taxon>Bacteria</taxon>
        <taxon>Bacillati</taxon>
        <taxon>Actinomycetota</taxon>
        <taxon>Coriobacteriia</taxon>
        <taxon>Coriobacteriales</taxon>
        <taxon>Atopobiaceae</taxon>
        <taxon>Olsenella</taxon>
    </lineage>
</organism>
<dbReference type="AlphaFoldDB" id="A0A9D2INN8"/>
<dbReference type="EMBL" id="DXBZ01000033">
    <property type="protein sequence ID" value="HIZ17773.1"/>
    <property type="molecule type" value="Genomic_DNA"/>
</dbReference>
<feature type="transmembrane region" description="Helical" evidence="1">
    <location>
        <begin position="70"/>
        <end position="90"/>
    </location>
</feature>
<keyword evidence="1" id="KW-0472">Membrane</keyword>
<reference evidence="2" key="2">
    <citation type="submission" date="2021-04" db="EMBL/GenBank/DDBJ databases">
        <authorList>
            <person name="Gilroy R."/>
        </authorList>
    </citation>
    <scope>NUCLEOTIDE SEQUENCE</scope>
    <source>
        <strain evidence="2">ChiHecolR3B27-1887</strain>
    </source>
</reference>
<evidence type="ECO:0000313" key="2">
    <source>
        <dbReference type="EMBL" id="HIZ17773.1"/>
    </source>
</evidence>
<name>A0A9D2INN8_9ACTN</name>
<evidence type="ECO:0000256" key="1">
    <source>
        <dbReference type="SAM" id="Phobius"/>
    </source>
</evidence>
<keyword evidence="1" id="KW-1133">Transmembrane helix</keyword>
<evidence type="ECO:0000313" key="3">
    <source>
        <dbReference type="Proteomes" id="UP000824029"/>
    </source>
</evidence>